<name>A0A2R6WYM7_MARPO</name>
<keyword evidence="2" id="KW-1185">Reference proteome</keyword>
<sequence>MYVTDQQHSTLIISYTCSQIRSVSSFMLTGINVNQILYCFLSYWTPEGLIVCPRVLFRVYFYEKKNRVVRSLGLLSSVFLWCKHICEHMACMDEAECLGAV</sequence>
<dbReference type="EMBL" id="KZ772720">
    <property type="protein sequence ID" value="PTQ38967.1"/>
    <property type="molecule type" value="Genomic_DNA"/>
</dbReference>
<evidence type="ECO:0000313" key="1">
    <source>
        <dbReference type="EMBL" id="PTQ38967.1"/>
    </source>
</evidence>
<organism evidence="1 2">
    <name type="scientific">Marchantia polymorpha</name>
    <name type="common">Common liverwort</name>
    <name type="synonym">Marchantia aquatica</name>
    <dbReference type="NCBI Taxonomy" id="3197"/>
    <lineage>
        <taxon>Eukaryota</taxon>
        <taxon>Viridiplantae</taxon>
        <taxon>Streptophyta</taxon>
        <taxon>Embryophyta</taxon>
        <taxon>Marchantiophyta</taxon>
        <taxon>Marchantiopsida</taxon>
        <taxon>Marchantiidae</taxon>
        <taxon>Marchantiales</taxon>
        <taxon>Marchantiaceae</taxon>
        <taxon>Marchantia</taxon>
    </lineage>
</organism>
<protein>
    <submittedName>
        <fullName evidence="1">Uncharacterized protein</fullName>
    </submittedName>
</protein>
<gene>
    <name evidence="1" type="ORF">MARPO_0048s0076</name>
</gene>
<proteinExistence type="predicted"/>
<evidence type="ECO:0000313" key="2">
    <source>
        <dbReference type="Proteomes" id="UP000244005"/>
    </source>
</evidence>
<dbReference type="AlphaFoldDB" id="A0A2R6WYM7"/>
<reference evidence="2" key="1">
    <citation type="journal article" date="2017" name="Cell">
        <title>Insights into land plant evolution garnered from the Marchantia polymorpha genome.</title>
        <authorList>
            <person name="Bowman J.L."/>
            <person name="Kohchi T."/>
            <person name="Yamato K.T."/>
            <person name="Jenkins J."/>
            <person name="Shu S."/>
            <person name="Ishizaki K."/>
            <person name="Yamaoka S."/>
            <person name="Nishihama R."/>
            <person name="Nakamura Y."/>
            <person name="Berger F."/>
            <person name="Adam C."/>
            <person name="Aki S.S."/>
            <person name="Althoff F."/>
            <person name="Araki T."/>
            <person name="Arteaga-Vazquez M.A."/>
            <person name="Balasubrmanian S."/>
            <person name="Barry K."/>
            <person name="Bauer D."/>
            <person name="Boehm C.R."/>
            <person name="Briginshaw L."/>
            <person name="Caballero-Perez J."/>
            <person name="Catarino B."/>
            <person name="Chen F."/>
            <person name="Chiyoda S."/>
            <person name="Chovatia M."/>
            <person name="Davies K.M."/>
            <person name="Delmans M."/>
            <person name="Demura T."/>
            <person name="Dierschke T."/>
            <person name="Dolan L."/>
            <person name="Dorantes-Acosta A.E."/>
            <person name="Eklund D.M."/>
            <person name="Florent S.N."/>
            <person name="Flores-Sandoval E."/>
            <person name="Fujiyama A."/>
            <person name="Fukuzawa H."/>
            <person name="Galik B."/>
            <person name="Grimanelli D."/>
            <person name="Grimwood J."/>
            <person name="Grossniklaus U."/>
            <person name="Hamada T."/>
            <person name="Haseloff J."/>
            <person name="Hetherington A.J."/>
            <person name="Higo A."/>
            <person name="Hirakawa Y."/>
            <person name="Hundley H.N."/>
            <person name="Ikeda Y."/>
            <person name="Inoue K."/>
            <person name="Inoue S.I."/>
            <person name="Ishida S."/>
            <person name="Jia Q."/>
            <person name="Kakita M."/>
            <person name="Kanazawa T."/>
            <person name="Kawai Y."/>
            <person name="Kawashima T."/>
            <person name="Kennedy M."/>
            <person name="Kinose K."/>
            <person name="Kinoshita T."/>
            <person name="Kohara Y."/>
            <person name="Koide E."/>
            <person name="Komatsu K."/>
            <person name="Kopischke S."/>
            <person name="Kubo M."/>
            <person name="Kyozuka J."/>
            <person name="Lagercrantz U."/>
            <person name="Lin S.S."/>
            <person name="Lindquist E."/>
            <person name="Lipzen A.M."/>
            <person name="Lu C.W."/>
            <person name="De Luna E."/>
            <person name="Martienssen R.A."/>
            <person name="Minamino N."/>
            <person name="Mizutani M."/>
            <person name="Mizutani M."/>
            <person name="Mochizuki N."/>
            <person name="Monte I."/>
            <person name="Mosher R."/>
            <person name="Nagasaki H."/>
            <person name="Nakagami H."/>
            <person name="Naramoto S."/>
            <person name="Nishitani K."/>
            <person name="Ohtani M."/>
            <person name="Okamoto T."/>
            <person name="Okumura M."/>
            <person name="Phillips J."/>
            <person name="Pollak B."/>
            <person name="Reinders A."/>
            <person name="Rovekamp M."/>
            <person name="Sano R."/>
            <person name="Sawa S."/>
            <person name="Schmid M.W."/>
            <person name="Shirakawa M."/>
            <person name="Solano R."/>
            <person name="Spunde A."/>
            <person name="Suetsugu N."/>
            <person name="Sugano S."/>
            <person name="Sugiyama A."/>
            <person name="Sun R."/>
            <person name="Suzuki Y."/>
            <person name="Takenaka M."/>
            <person name="Takezawa D."/>
            <person name="Tomogane H."/>
            <person name="Tsuzuki M."/>
            <person name="Ueda T."/>
            <person name="Umeda M."/>
            <person name="Ward J.M."/>
            <person name="Watanabe Y."/>
            <person name="Yazaki K."/>
            <person name="Yokoyama R."/>
            <person name="Yoshitake Y."/>
            <person name="Yotsui I."/>
            <person name="Zachgo S."/>
            <person name="Schmutz J."/>
        </authorList>
    </citation>
    <scope>NUCLEOTIDE SEQUENCE [LARGE SCALE GENOMIC DNA]</scope>
    <source>
        <strain evidence="2">Tak-1</strain>
    </source>
</reference>
<accession>A0A2R6WYM7</accession>
<dbReference type="Proteomes" id="UP000244005">
    <property type="component" value="Unassembled WGS sequence"/>
</dbReference>